<dbReference type="Proteomes" id="UP000186817">
    <property type="component" value="Unassembled WGS sequence"/>
</dbReference>
<keyword evidence="2" id="KW-1185">Reference proteome</keyword>
<accession>A0A1Q9BZS9</accession>
<sequence>MTESGLNELRSRAGATASDQMSRSSAAFAKLEARATRVHRLPETSAGSSDCADCSFAALSASKAMQSEAAPGRAMRCRGQQTGFGRCDNLCR</sequence>
<comment type="caution">
    <text evidence="1">The sequence shown here is derived from an EMBL/GenBank/DDBJ whole genome shotgun (WGS) entry which is preliminary data.</text>
</comment>
<organism evidence="1 2">
    <name type="scientific">Symbiodinium microadriaticum</name>
    <name type="common">Dinoflagellate</name>
    <name type="synonym">Zooxanthella microadriatica</name>
    <dbReference type="NCBI Taxonomy" id="2951"/>
    <lineage>
        <taxon>Eukaryota</taxon>
        <taxon>Sar</taxon>
        <taxon>Alveolata</taxon>
        <taxon>Dinophyceae</taxon>
        <taxon>Suessiales</taxon>
        <taxon>Symbiodiniaceae</taxon>
        <taxon>Symbiodinium</taxon>
    </lineage>
</organism>
<name>A0A1Q9BZS9_SYMMI</name>
<reference evidence="1 2" key="1">
    <citation type="submission" date="2016-02" db="EMBL/GenBank/DDBJ databases">
        <title>Genome analysis of coral dinoflagellate symbionts highlights evolutionary adaptations to a symbiotic lifestyle.</title>
        <authorList>
            <person name="Aranda M."/>
            <person name="Li Y."/>
            <person name="Liew Y.J."/>
            <person name="Baumgarten S."/>
            <person name="Simakov O."/>
            <person name="Wilson M."/>
            <person name="Piel J."/>
            <person name="Ashoor H."/>
            <person name="Bougouffa S."/>
            <person name="Bajic V.B."/>
            <person name="Ryu T."/>
            <person name="Ravasi T."/>
            <person name="Bayer T."/>
            <person name="Micklem G."/>
            <person name="Kim H."/>
            <person name="Bhak J."/>
            <person name="Lajeunesse T.C."/>
            <person name="Voolstra C.R."/>
        </authorList>
    </citation>
    <scope>NUCLEOTIDE SEQUENCE [LARGE SCALE GENOMIC DNA]</scope>
    <source>
        <strain evidence="1 2">CCMP2467</strain>
    </source>
</reference>
<proteinExistence type="predicted"/>
<protein>
    <submittedName>
        <fullName evidence="1">Uncharacterized protein</fullName>
    </submittedName>
</protein>
<dbReference type="OrthoDB" id="10278635at2759"/>
<dbReference type="EMBL" id="LSRX01002114">
    <property type="protein sequence ID" value="OLP76176.1"/>
    <property type="molecule type" value="Genomic_DNA"/>
</dbReference>
<evidence type="ECO:0000313" key="2">
    <source>
        <dbReference type="Proteomes" id="UP000186817"/>
    </source>
</evidence>
<evidence type="ECO:0000313" key="1">
    <source>
        <dbReference type="EMBL" id="OLP76176.1"/>
    </source>
</evidence>
<dbReference type="AlphaFoldDB" id="A0A1Q9BZS9"/>
<gene>
    <name evidence="1" type="ORF">AK812_SmicGene43922</name>
</gene>